<dbReference type="EMBL" id="AP022599">
    <property type="protein sequence ID" value="BBY83996.1"/>
    <property type="molecule type" value="Genomic_DNA"/>
</dbReference>
<comment type="similarity">
    <text evidence="3 4">In the C-terminal section; belongs to the PPC synthetase family.</text>
</comment>
<evidence type="ECO:0000259" key="6">
    <source>
        <dbReference type="Pfam" id="PF04127"/>
    </source>
</evidence>
<sequence>MEPKRIIVGVAGGIAAYKAATVVRQLTEAGHSVRVIPTESALRFVGAATFEALSGNPVHTGVWDDVHEVPHVRIGQEADLVVVAPATADLLARATIGRADDLLTATLLTARCPVLLAPAMHTEMWLHPATVDNVATLRRRGVVVLEPASGRLTGADTGAGRLPEAEEITTFAQLLLARGLESPALPYDLAGVKALVTAGGTREPIDPVRFIGNRSSGKQGYAMARVMAQRGAEVTLIAGNTAGLIDPAGVEVVHIGSAAQLKDAVSKHAPDAHVLVMAAAVADFRPVTQSTSKIKKGPESQGEPVIELTRTDDVLAGAVRARADGQLPNMRAIVGFAAETGDANGDVLFHARAKLQRKGCDLLVVNAVGENRAFEVDNNDGWLLAADGTESALEHGSKTLMASRIVDAIAAFLRSGGG</sequence>
<dbReference type="GO" id="GO:0004633">
    <property type="term" value="F:phosphopantothenoylcysteine decarboxylase activity"/>
    <property type="evidence" value="ECO:0007669"/>
    <property type="project" value="UniProtKB-UniRule"/>
</dbReference>
<dbReference type="Proteomes" id="UP000467252">
    <property type="component" value="Chromosome"/>
</dbReference>
<dbReference type="GO" id="GO:0004632">
    <property type="term" value="F:phosphopantothenate--cysteine ligase activity"/>
    <property type="evidence" value="ECO:0007669"/>
    <property type="project" value="UniProtKB-UniRule"/>
</dbReference>
<keyword evidence="3 4" id="KW-0436">Ligase</keyword>
<evidence type="ECO:0000313" key="8">
    <source>
        <dbReference type="Proteomes" id="UP000467252"/>
    </source>
</evidence>
<protein>
    <recommendedName>
        <fullName evidence="3">Coenzyme A biosynthesis bifunctional protein CoaBC</fullName>
    </recommendedName>
    <alternativeName>
        <fullName evidence="3">DNA/pantothenate metabolism flavoprotein</fullName>
    </alternativeName>
    <alternativeName>
        <fullName evidence="3">Phosphopantothenoylcysteine synthetase/decarboxylase</fullName>
        <shortName evidence="3">PPCS-PPCDC</shortName>
    </alternativeName>
    <domain>
        <recommendedName>
            <fullName evidence="3">Phosphopantothenoylcysteine decarboxylase</fullName>
            <shortName evidence="3">PPC decarboxylase</shortName>
            <shortName evidence="3">PPC-DC</shortName>
            <ecNumber evidence="3">4.1.1.36</ecNumber>
        </recommendedName>
        <alternativeName>
            <fullName evidence="3">CoaC</fullName>
        </alternativeName>
    </domain>
    <domain>
        <recommendedName>
            <fullName evidence="3">Phosphopantothenate--cysteine ligase</fullName>
            <ecNumber evidence="3">6.3.2.5</ecNumber>
        </recommendedName>
        <alternativeName>
            <fullName evidence="3">CoaB</fullName>
        </alternativeName>
        <alternativeName>
            <fullName evidence="3">Phosphopantothenoylcysteine synthetase</fullName>
            <shortName evidence="3">PPC synthetase</shortName>
            <shortName evidence="3">PPC-S</shortName>
        </alternativeName>
    </domain>
</protein>
<accession>A0A7I7UVC1</accession>
<dbReference type="PANTHER" id="PTHR14359">
    <property type="entry name" value="HOMO-OLIGOMERIC FLAVIN CONTAINING CYS DECARBOXYLASE FAMILY"/>
    <property type="match status" value="1"/>
</dbReference>
<evidence type="ECO:0000259" key="5">
    <source>
        <dbReference type="Pfam" id="PF02441"/>
    </source>
</evidence>
<feature type="region of interest" description="Phosphopantothenate--cysteine ligase" evidence="3">
    <location>
        <begin position="194"/>
        <end position="418"/>
    </location>
</feature>
<dbReference type="InterPro" id="IPR035929">
    <property type="entry name" value="CoaB-like_sf"/>
</dbReference>
<dbReference type="NCBIfam" id="TIGR00521">
    <property type="entry name" value="coaBC_dfp"/>
    <property type="match status" value="1"/>
</dbReference>
<evidence type="ECO:0000256" key="1">
    <source>
        <dbReference type="ARBA" id="ARBA00022793"/>
    </source>
</evidence>
<dbReference type="InterPro" id="IPR005252">
    <property type="entry name" value="CoaBC"/>
</dbReference>
<feature type="binding site" evidence="3">
    <location>
        <position position="293"/>
    </location>
    <ligand>
        <name>CTP</name>
        <dbReference type="ChEBI" id="CHEBI:37563"/>
    </ligand>
</feature>
<dbReference type="RefSeq" id="WP_163905273.1">
    <property type="nucleotide sequence ID" value="NZ_AP022599.1"/>
</dbReference>
<dbReference type="InterPro" id="IPR036551">
    <property type="entry name" value="Flavin_trans-like"/>
</dbReference>
<comment type="function">
    <text evidence="4">Catalyzes two steps in the biosynthesis of coenzyme A. In the first step cysteine is conjugated to 4'-phosphopantothenate to form 4-phosphopantothenoylcysteine, in the latter compound is decarboxylated to form 4'-phosphopantotheine.</text>
</comment>
<dbReference type="AlphaFoldDB" id="A0A7I7UVC1"/>
<dbReference type="UniPathway" id="UPA00241">
    <property type="reaction ID" value="UER00353"/>
</dbReference>
<gene>
    <name evidence="3 7" type="primary">coaBC</name>
    <name evidence="7" type="ORF">MPUL_51540</name>
</gene>
<dbReference type="HAMAP" id="MF_02225">
    <property type="entry name" value="CoaBC"/>
    <property type="match status" value="1"/>
</dbReference>
<feature type="binding site" evidence="3">
    <location>
        <position position="354"/>
    </location>
    <ligand>
        <name>CTP</name>
        <dbReference type="ChEBI" id="CHEBI:37563"/>
    </ligand>
</feature>
<dbReference type="EC" id="6.3.2.5" evidence="3"/>
<dbReference type="Pfam" id="PF02441">
    <property type="entry name" value="Flavoprotein"/>
    <property type="match status" value="1"/>
</dbReference>
<keyword evidence="2 3" id="KW-0456">Lyase</keyword>
<name>A0A7I7UVC1_MYCPV</name>
<feature type="binding site" evidence="3">
    <location>
        <position position="283"/>
    </location>
    <ligand>
        <name>CTP</name>
        <dbReference type="ChEBI" id="CHEBI:37563"/>
    </ligand>
</feature>
<feature type="domain" description="Flavoprotein" evidence="5">
    <location>
        <begin position="4"/>
        <end position="168"/>
    </location>
</feature>
<keyword evidence="3" id="KW-0460">Magnesium</keyword>
<comment type="similarity">
    <text evidence="3 4">In the N-terminal section; belongs to the HFCD (homo-oligomeric flavin containing Cys decarboxylase) superfamily.</text>
</comment>
<organism evidence="7 8">
    <name type="scientific">Mycolicibacterium pulveris</name>
    <name type="common">Mycobacterium pulveris</name>
    <dbReference type="NCBI Taxonomy" id="36813"/>
    <lineage>
        <taxon>Bacteria</taxon>
        <taxon>Bacillati</taxon>
        <taxon>Actinomycetota</taxon>
        <taxon>Actinomycetes</taxon>
        <taxon>Mycobacteriales</taxon>
        <taxon>Mycobacteriaceae</taxon>
        <taxon>Mycolicibacterium</taxon>
    </lineage>
</organism>
<reference evidence="7 8" key="1">
    <citation type="journal article" date="2019" name="Emerg. Microbes Infect.">
        <title>Comprehensive subspecies identification of 175 nontuberculous mycobacteria species based on 7547 genomic profiles.</title>
        <authorList>
            <person name="Matsumoto Y."/>
            <person name="Kinjo T."/>
            <person name="Motooka D."/>
            <person name="Nabeya D."/>
            <person name="Jung N."/>
            <person name="Uechi K."/>
            <person name="Horii T."/>
            <person name="Iida T."/>
            <person name="Fujita J."/>
            <person name="Nakamura S."/>
        </authorList>
    </citation>
    <scope>NUCLEOTIDE SEQUENCE [LARGE SCALE GENOMIC DNA]</scope>
    <source>
        <strain evidence="7 8">JCM 6370</strain>
    </source>
</reference>
<evidence type="ECO:0000313" key="7">
    <source>
        <dbReference type="EMBL" id="BBY83996.1"/>
    </source>
</evidence>
<comment type="cofactor">
    <cofactor evidence="3">
        <name>Mg(2+)</name>
        <dbReference type="ChEBI" id="CHEBI:18420"/>
    </cofactor>
</comment>
<keyword evidence="3 4" id="KW-0288">FMN</keyword>
<keyword evidence="1 3" id="KW-0210">Decarboxylase</keyword>
<proteinExistence type="inferred from homology"/>
<dbReference type="Gene3D" id="3.40.50.10300">
    <property type="entry name" value="CoaB-like"/>
    <property type="match status" value="1"/>
</dbReference>
<dbReference type="PANTHER" id="PTHR14359:SF6">
    <property type="entry name" value="PHOSPHOPANTOTHENOYLCYSTEINE DECARBOXYLASE"/>
    <property type="match status" value="1"/>
</dbReference>
<dbReference type="Gene3D" id="3.40.50.1950">
    <property type="entry name" value="Flavin prenyltransferase-like"/>
    <property type="match status" value="1"/>
</dbReference>
<keyword evidence="3" id="KW-0511">Multifunctional enzyme</keyword>
<dbReference type="EC" id="4.1.1.36" evidence="3"/>
<evidence type="ECO:0000256" key="2">
    <source>
        <dbReference type="ARBA" id="ARBA00023239"/>
    </source>
</evidence>
<evidence type="ECO:0000256" key="3">
    <source>
        <dbReference type="HAMAP-Rule" id="MF_02225"/>
    </source>
</evidence>
<dbReference type="GO" id="GO:0071513">
    <property type="term" value="C:phosphopantothenoylcysteine decarboxylase complex"/>
    <property type="evidence" value="ECO:0007669"/>
    <property type="project" value="TreeGrafter"/>
</dbReference>
<dbReference type="GO" id="GO:0015941">
    <property type="term" value="P:pantothenate catabolic process"/>
    <property type="evidence" value="ECO:0007669"/>
    <property type="project" value="InterPro"/>
</dbReference>
<dbReference type="GO" id="GO:0015937">
    <property type="term" value="P:coenzyme A biosynthetic process"/>
    <property type="evidence" value="ECO:0007669"/>
    <property type="project" value="UniProtKB-UniRule"/>
</dbReference>
<evidence type="ECO:0000256" key="4">
    <source>
        <dbReference type="RuleBase" id="RU364078"/>
    </source>
</evidence>
<dbReference type="GO" id="GO:0010181">
    <property type="term" value="F:FMN binding"/>
    <property type="evidence" value="ECO:0007669"/>
    <property type="project" value="UniProtKB-UniRule"/>
</dbReference>
<dbReference type="Pfam" id="PF04127">
    <property type="entry name" value="DFP"/>
    <property type="match status" value="1"/>
</dbReference>
<comment type="cofactor">
    <cofactor evidence="3">
        <name>FMN</name>
        <dbReference type="ChEBI" id="CHEBI:58210"/>
    </cofactor>
    <text evidence="3">Binds 1 FMN per subunit.</text>
</comment>
<feature type="binding site" evidence="3">
    <location>
        <position position="336"/>
    </location>
    <ligand>
        <name>CTP</name>
        <dbReference type="ChEBI" id="CHEBI:37563"/>
    </ligand>
</feature>
<comment type="pathway">
    <text evidence="3 4">Cofactor biosynthesis; coenzyme A biosynthesis; CoA from (R)-pantothenate: step 3/5.</text>
</comment>
<dbReference type="SUPFAM" id="SSF52507">
    <property type="entry name" value="Homo-oligomeric flavin-containing Cys decarboxylases, HFCD"/>
    <property type="match status" value="1"/>
</dbReference>
<comment type="function">
    <text evidence="3">Catalyzes two sequential steps in the biosynthesis of coenzyme A. In the first step cysteine is conjugated to 4'-phosphopantothenate to form 4-phosphopantothenoylcysteine. In the second step the latter compound is decarboxylated to form 4'-phosphopantotheine.</text>
</comment>
<keyword evidence="8" id="KW-1185">Reference proteome</keyword>
<comment type="catalytic activity">
    <reaction evidence="3 4">
        <text>(R)-4'-phosphopantothenate + L-cysteine + CTP = N-[(R)-4-phosphopantothenoyl]-L-cysteine + CMP + diphosphate + H(+)</text>
        <dbReference type="Rhea" id="RHEA:19397"/>
        <dbReference type="ChEBI" id="CHEBI:10986"/>
        <dbReference type="ChEBI" id="CHEBI:15378"/>
        <dbReference type="ChEBI" id="CHEBI:33019"/>
        <dbReference type="ChEBI" id="CHEBI:35235"/>
        <dbReference type="ChEBI" id="CHEBI:37563"/>
        <dbReference type="ChEBI" id="CHEBI:59458"/>
        <dbReference type="ChEBI" id="CHEBI:60377"/>
        <dbReference type="EC" id="6.3.2.5"/>
    </reaction>
</comment>
<keyword evidence="3" id="KW-0479">Metal-binding</keyword>
<dbReference type="GO" id="GO:0046872">
    <property type="term" value="F:metal ion binding"/>
    <property type="evidence" value="ECO:0007669"/>
    <property type="project" value="UniProtKB-KW"/>
</dbReference>
<feature type="region of interest" description="Phosphopantothenoylcysteine decarboxylase" evidence="3">
    <location>
        <begin position="1"/>
        <end position="193"/>
    </location>
</feature>
<dbReference type="InterPro" id="IPR003382">
    <property type="entry name" value="Flavoprotein"/>
</dbReference>
<dbReference type="InterPro" id="IPR007085">
    <property type="entry name" value="DNA/pantothenate-metab_flavo_C"/>
</dbReference>
<comment type="pathway">
    <text evidence="3 4">Cofactor biosynthesis; coenzyme A biosynthesis; CoA from (R)-pantothenate: step 2/5.</text>
</comment>
<comment type="catalytic activity">
    <reaction evidence="3 4">
        <text>N-[(R)-4-phosphopantothenoyl]-L-cysteine + H(+) = (R)-4'-phosphopantetheine + CO2</text>
        <dbReference type="Rhea" id="RHEA:16793"/>
        <dbReference type="ChEBI" id="CHEBI:15378"/>
        <dbReference type="ChEBI" id="CHEBI:16526"/>
        <dbReference type="ChEBI" id="CHEBI:59458"/>
        <dbReference type="ChEBI" id="CHEBI:61723"/>
        <dbReference type="EC" id="4.1.1.36"/>
    </reaction>
</comment>
<comment type="caution">
    <text evidence="3">Lacks conserved residue(s) required for the propagation of feature annotation.</text>
</comment>
<feature type="binding site" evidence="3">
    <location>
        <position position="358"/>
    </location>
    <ligand>
        <name>CTP</name>
        <dbReference type="ChEBI" id="CHEBI:37563"/>
    </ligand>
</feature>
<dbReference type="SUPFAM" id="SSF102645">
    <property type="entry name" value="CoaB-like"/>
    <property type="match status" value="1"/>
</dbReference>
<keyword evidence="3 4" id="KW-0285">Flavoprotein</keyword>
<feature type="domain" description="DNA/pantothenate metabolism flavoprotein C-terminal" evidence="6">
    <location>
        <begin position="189"/>
        <end position="411"/>
    </location>
</feature>